<sequence length="74" mass="8308">MSNENKLLGKQLKALRDYFQTIPTEVLILALDGGINLDQMAHEALANRGWSVKKNCQVGLGRAMDEYESHYNAD</sequence>
<protein>
    <submittedName>
        <fullName evidence="1">Uncharacterized protein</fullName>
    </submittedName>
</protein>
<evidence type="ECO:0000313" key="2">
    <source>
        <dbReference type="Proteomes" id="UP000192491"/>
    </source>
</evidence>
<reference evidence="1 2" key="1">
    <citation type="submission" date="2017-01" db="EMBL/GenBank/DDBJ databases">
        <title>Novel large sulfur bacteria in the metagenomes of groundwater-fed chemosynthetic microbial mats in the Lake Huron basin.</title>
        <authorList>
            <person name="Sharrar A.M."/>
            <person name="Flood B.E."/>
            <person name="Bailey J.V."/>
            <person name="Jones D.S."/>
            <person name="Biddanda B."/>
            <person name="Ruberg S.A."/>
            <person name="Marcus D.N."/>
            <person name="Dick G.J."/>
        </authorList>
    </citation>
    <scope>NUCLEOTIDE SEQUENCE [LARGE SCALE GENOMIC DNA]</scope>
    <source>
        <strain evidence="1">A8</strain>
    </source>
</reference>
<proteinExistence type="predicted"/>
<dbReference type="AlphaFoldDB" id="A0A1Y1QPP7"/>
<gene>
    <name evidence="1" type="ORF">BWK73_19180</name>
</gene>
<dbReference type="Proteomes" id="UP000192491">
    <property type="component" value="Unassembled WGS sequence"/>
</dbReference>
<name>A0A1Y1QPP7_9GAMM</name>
<evidence type="ECO:0000313" key="1">
    <source>
        <dbReference type="EMBL" id="OQX10882.1"/>
    </source>
</evidence>
<accession>A0A1Y1QPP7</accession>
<comment type="caution">
    <text evidence="1">The sequence shown here is derived from an EMBL/GenBank/DDBJ whole genome shotgun (WGS) entry which is preliminary data.</text>
</comment>
<dbReference type="EMBL" id="MTEJ01000102">
    <property type="protein sequence ID" value="OQX10882.1"/>
    <property type="molecule type" value="Genomic_DNA"/>
</dbReference>
<organism evidence="1 2">
    <name type="scientific">Thiothrix lacustris</name>
    <dbReference type="NCBI Taxonomy" id="525917"/>
    <lineage>
        <taxon>Bacteria</taxon>
        <taxon>Pseudomonadati</taxon>
        <taxon>Pseudomonadota</taxon>
        <taxon>Gammaproteobacteria</taxon>
        <taxon>Thiotrichales</taxon>
        <taxon>Thiotrichaceae</taxon>
        <taxon>Thiothrix</taxon>
    </lineage>
</organism>